<dbReference type="InterPro" id="IPR002912">
    <property type="entry name" value="ACT_dom"/>
</dbReference>
<dbReference type="EC" id="1.8.3.1" evidence="6"/>
<dbReference type="GO" id="GO:0020037">
    <property type="term" value="F:heme binding"/>
    <property type="evidence" value="ECO:0007669"/>
    <property type="project" value="InterPro"/>
</dbReference>
<dbReference type="FunFam" id="3.10.120.10:FF:000007">
    <property type="entry name" value="Sulfite oxidase, mitochondrial"/>
    <property type="match status" value="1"/>
</dbReference>
<dbReference type="GO" id="GO:0006790">
    <property type="term" value="P:sulfur compound metabolic process"/>
    <property type="evidence" value="ECO:0007669"/>
    <property type="project" value="TreeGrafter"/>
</dbReference>
<evidence type="ECO:0000256" key="1">
    <source>
        <dbReference type="ARBA" id="ARBA00001924"/>
    </source>
</evidence>
<feature type="domain" description="ACT" evidence="16">
    <location>
        <begin position="235"/>
        <end position="313"/>
    </location>
</feature>
<dbReference type="InterPro" id="IPR022407">
    <property type="entry name" value="OxRdtase_Mopterin_BS"/>
</dbReference>
<dbReference type="Proteomes" id="UP000601435">
    <property type="component" value="Unassembled WGS sequence"/>
</dbReference>
<comment type="subcellular location">
    <subcellularLocation>
        <location evidence="3">Mitochondrion intermembrane space</location>
    </subcellularLocation>
</comment>
<keyword evidence="12" id="KW-0496">Mitochondrion</keyword>
<dbReference type="InterPro" id="IPR045865">
    <property type="entry name" value="ACT-like_dom_sf"/>
</dbReference>
<evidence type="ECO:0000256" key="13">
    <source>
        <dbReference type="SAM" id="MobiDB-lite"/>
    </source>
</evidence>
<keyword evidence="18" id="KW-1185">Reference proteome</keyword>
<dbReference type="Gene3D" id="3.30.70.260">
    <property type="match status" value="1"/>
</dbReference>
<dbReference type="InterPro" id="IPR008335">
    <property type="entry name" value="Mopterin_OxRdtase_euk"/>
</dbReference>
<keyword evidence="9" id="KW-0479">Metal-binding</keyword>
<evidence type="ECO:0000256" key="7">
    <source>
        <dbReference type="ARBA" id="ARBA00022505"/>
    </source>
</evidence>
<keyword evidence="10" id="KW-0560">Oxidoreductase</keyword>
<comment type="cofactor">
    <cofactor evidence="1">
        <name>Mo-molybdopterin</name>
        <dbReference type="ChEBI" id="CHEBI:71302"/>
    </cofactor>
</comment>
<evidence type="ECO:0000256" key="6">
    <source>
        <dbReference type="ARBA" id="ARBA00012505"/>
    </source>
</evidence>
<evidence type="ECO:0000256" key="3">
    <source>
        <dbReference type="ARBA" id="ARBA00004569"/>
    </source>
</evidence>
<dbReference type="InterPro" id="IPR000572">
    <property type="entry name" value="OxRdtase_Mopterin-bd_dom"/>
</dbReference>
<dbReference type="InterPro" id="IPR018506">
    <property type="entry name" value="Cyt_B5_heme-BS"/>
</dbReference>
<keyword evidence="7" id="KW-0500">Molybdenum</keyword>
<dbReference type="SMART" id="SM01117">
    <property type="entry name" value="Cyt-b5"/>
    <property type="match status" value="1"/>
</dbReference>
<dbReference type="Gene3D" id="3.10.120.10">
    <property type="entry name" value="Cytochrome b5-like heme/steroid binding domain"/>
    <property type="match status" value="1"/>
</dbReference>
<dbReference type="InterPro" id="IPR036400">
    <property type="entry name" value="Cyt_B5-like_heme/steroid_sf"/>
</dbReference>
<gene>
    <name evidence="17" type="primary">SUOX</name>
    <name evidence="17" type="ORF">SNEC2469_LOCUS31943</name>
</gene>
<dbReference type="InterPro" id="IPR014756">
    <property type="entry name" value="Ig_E-set"/>
</dbReference>
<protein>
    <recommendedName>
        <fullName evidence="6">sulfite oxidase</fullName>
        <ecNumber evidence="6">1.8.3.1</ecNumber>
    </recommendedName>
</protein>
<evidence type="ECO:0000256" key="5">
    <source>
        <dbReference type="ARBA" id="ARBA00011738"/>
    </source>
</evidence>
<dbReference type="PROSITE" id="PS50255">
    <property type="entry name" value="CYTOCHROME_B5_2"/>
    <property type="match status" value="1"/>
</dbReference>
<dbReference type="PRINTS" id="PR00363">
    <property type="entry name" value="CYTOCHROMEB5"/>
</dbReference>
<dbReference type="InterPro" id="IPR036374">
    <property type="entry name" value="OxRdtase_Mopterin-bd_sf"/>
</dbReference>
<dbReference type="EMBL" id="CAJNJA010079029">
    <property type="protein sequence ID" value="CAE7924095.1"/>
    <property type="molecule type" value="Genomic_DNA"/>
</dbReference>
<feature type="region of interest" description="Disordered" evidence="13">
    <location>
        <begin position="396"/>
        <end position="424"/>
    </location>
</feature>
<evidence type="ECO:0000313" key="18">
    <source>
        <dbReference type="Proteomes" id="UP000601435"/>
    </source>
</evidence>
<dbReference type="SUPFAM" id="SSF55021">
    <property type="entry name" value="ACT-like"/>
    <property type="match status" value="1"/>
</dbReference>
<evidence type="ECO:0000256" key="4">
    <source>
        <dbReference type="ARBA" id="ARBA00004971"/>
    </source>
</evidence>
<dbReference type="AlphaFoldDB" id="A0A813BY09"/>
<evidence type="ECO:0000313" key="17">
    <source>
        <dbReference type="EMBL" id="CAE7924095.1"/>
    </source>
</evidence>
<dbReference type="CDD" id="cd04873">
    <property type="entry name" value="ACT_UUR-ACR-like"/>
    <property type="match status" value="1"/>
</dbReference>
<dbReference type="PROSITE" id="PS00559">
    <property type="entry name" value="MOLYBDOPTERIN_EUK"/>
    <property type="match status" value="1"/>
</dbReference>
<dbReference type="PANTHER" id="PTHR19372">
    <property type="entry name" value="SULFITE REDUCTASE"/>
    <property type="match status" value="1"/>
</dbReference>
<comment type="subunit">
    <text evidence="5">Homodimer.</text>
</comment>
<dbReference type="Pfam" id="PF03404">
    <property type="entry name" value="Mo-co_dimer"/>
    <property type="match status" value="1"/>
</dbReference>
<dbReference type="GO" id="GO:0008482">
    <property type="term" value="F:sulfite oxidase activity"/>
    <property type="evidence" value="ECO:0007669"/>
    <property type="project" value="UniProtKB-EC"/>
</dbReference>
<dbReference type="PRINTS" id="PR00407">
    <property type="entry name" value="EUMOPTERIN"/>
</dbReference>
<accession>A0A813BY09</accession>
<dbReference type="InterPro" id="IPR005066">
    <property type="entry name" value="MoCF_OxRdtse_dimer"/>
</dbReference>
<keyword evidence="14" id="KW-0732">Signal</keyword>
<feature type="signal peptide" evidence="14">
    <location>
        <begin position="1"/>
        <end position="17"/>
    </location>
</feature>
<comment type="pathway">
    <text evidence="4">Energy metabolism; sulfur metabolism.</text>
</comment>
<dbReference type="Pfam" id="PF00174">
    <property type="entry name" value="Oxidored_molyb"/>
    <property type="match status" value="1"/>
</dbReference>
<dbReference type="SUPFAM" id="SSF55856">
    <property type="entry name" value="Cytochrome b5-like heme/steroid binding domain"/>
    <property type="match status" value="1"/>
</dbReference>
<dbReference type="Gene3D" id="2.60.40.650">
    <property type="match status" value="1"/>
</dbReference>
<name>A0A813BY09_9DINO</name>
<proteinExistence type="predicted"/>
<evidence type="ECO:0000256" key="11">
    <source>
        <dbReference type="ARBA" id="ARBA00023004"/>
    </source>
</evidence>
<evidence type="ECO:0000259" key="16">
    <source>
        <dbReference type="PROSITE" id="PS51671"/>
    </source>
</evidence>
<dbReference type="FunFam" id="3.90.420.10:FF:000002">
    <property type="entry name" value="sulfite oxidase, mitochondrial"/>
    <property type="match status" value="1"/>
</dbReference>
<evidence type="ECO:0000256" key="2">
    <source>
        <dbReference type="ARBA" id="ARBA00001970"/>
    </source>
</evidence>
<feature type="domain" description="Cytochrome b5 heme-binding" evidence="15">
    <location>
        <begin position="319"/>
        <end position="399"/>
    </location>
</feature>
<evidence type="ECO:0000256" key="9">
    <source>
        <dbReference type="ARBA" id="ARBA00022723"/>
    </source>
</evidence>
<dbReference type="PROSITE" id="PS51671">
    <property type="entry name" value="ACT"/>
    <property type="match status" value="1"/>
</dbReference>
<dbReference type="PANTHER" id="PTHR19372:SF7">
    <property type="entry name" value="SULFITE OXIDASE, MITOCHONDRIAL"/>
    <property type="match status" value="1"/>
</dbReference>
<reference evidence="17" key="1">
    <citation type="submission" date="2021-02" db="EMBL/GenBank/DDBJ databases">
        <authorList>
            <person name="Dougan E. K."/>
            <person name="Rhodes N."/>
            <person name="Thang M."/>
            <person name="Chan C."/>
        </authorList>
    </citation>
    <scope>NUCLEOTIDE SEQUENCE</scope>
</reference>
<dbReference type="Gene3D" id="3.90.420.10">
    <property type="entry name" value="Oxidoreductase, molybdopterin-binding domain"/>
    <property type="match status" value="1"/>
</dbReference>
<keyword evidence="11" id="KW-0408">Iron</keyword>
<dbReference type="SUPFAM" id="SSF56524">
    <property type="entry name" value="Oxidoreductase molybdopterin-binding domain"/>
    <property type="match status" value="1"/>
</dbReference>
<dbReference type="PROSITE" id="PS00191">
    <property type="entry name" value="CYTOCHROME_B5_1"/>
    <property type="match status" value="1"/>
</dbReference>
<comment type="cofactor">
    <cofactor evidence="2">
        <name>heme b</name>
        <dbReference type="ChEBI" id="CHEBI:60344"/>
    </cofactor>
</comment>
<dbReference type="GO" id="GO:0030151">
    <property type="term" value="F:molybdenum ion binding"/>
    <property type="evidence" value="ECO:0007669"/>
    <property type="project" value="InterPro"/>
</dbReference>
<comment type="caution">
    <text evidence="17">The sequence shown here is derived from an EMBL/GenBank/DDBJ whole genome shotgun (WGS) entry which is preliminary data.</text>
</comment>
<dbReference type="Pfam" id="PF01842">
    <property type="entry name" value="ACT"/>
    <property type="match status" value="1"/>
</dbReference>
<organism evidence="17 18">
    <name type="scientific">Symbiodinium necroappetens</name>
    <dbReference type="NCBI Taxonomy" id="1628268"/>
    <lineage>
        <taxon>Eukaryota</taxon>
        <taxon>Sar</taxon>
        <taxon>Alveolata</taxon>
        <taxon>Dinophyceae</taxon>
        <taxon>Suessiales</taxon>
        <taxon>Symbiodiniaceae</taxon>
        <taxon>Symbiodinium</taxon>
    </lineage>
</organism>
<dbReference type="OrthoDB" id="260519at2759"/>
<dbReference type="GO" id="GO:0043546">
    <property type="term" value="F:molybdopterin cofactor binding"/>
    <property type="evidence" value="ECO:0007669"/>
    <property type="project" value="InterPro"/>
</dbReference>
<evidence type="ECO:0000256" key="10">
    <source>
        <dbReference type="ARBA" id="ARBA00023002"/>
    </source>
</evidence>
<evidence type="ECO:0000256" key="12">
    <source>
        <dbReference type="ARBA" id="ARBA00023128"/>
    </source>
</evidence>
<evidence type="ECO:0000256" key="14">
    <source>
        <dbReference type="SAM" id="SignalP"/>
    </source>
</evidence>
<evidence type="ECO:0000259" key="15">
    <source>
        <dbReference type="PROSITE" id="PS50255"/>
    </source>
</evidence>
<dbReference type="InterPro" id="IPR001199">
    <property type="entry name" value="Cyt_B5-like_heme/steroid-bd"/>
</dbReference>
<evidence type="ECO:0000256" key="8">
    <source>
        <dbReference type="ARBA" id="ARBA00022617"/>
    </source>
</evidence>
<sequence>MAMAWRWVWLLLSQGQGQDCDEVFGDVFEVSLLQTAQHLSRVRTVKPQPEEETACSGSFRVCSDAERHVCAYIPGCSWHRESAYGGWCLEAGPAGAKGAKGAKGACAAMDGTRCAAKPGCRWERSEAEGFCRGDGTRYQNPGCSFTSDVEACMSMPGCNWRGRSSYGGWCSGSGDGEGCPISNFAGPQGWQHAAHLAARHAGAAVPAVLACQYLDRHFLSCEEGSQGSSGGSSIIRFRVDVDRPGLLSEATEVLKKQQVNIRDARISTEEGSKRATHIYFVEESGERKDRRGGLSEERLAEVRAALTQLASGSCEAEPWPIFSSEEVSKHQTPSTGIWVSYKDGVYDITDFVQNHPGGKDKIMLAAGKAIDPFWRIYQQHTGRGNALELLESMRIGDLSDPPDTTRTASDPYDSDPERHPGLIFHNNKPCNAELPSELMMDSWLTPNPVWFIRHHHPVPEVNPEDYRLCIEGVGTKAVTLCLEDLKKRFLKREVVATLQCGGNRRSELDQIQKTSGIPWGFGAMSTARWGGVYLREVLQHCAGLSHENVEAFDVKHVIFKGMDGMEASIPIEKALSPYGDVLLAYEMNGEALPNEHGAPVRVIVPGVVGVRNVKWVGRVVASTEEAEGPWQRGLAYKGFSPMVKELQGIDVEKIPSMHELPVQSAIVSPKPGSVTELDDLEVKGFAWSGGGRGIVRVDVSIDEGKTWITAELSDGKDQCYNRAWAWTFWEASVPVPAELQGKEFTVLCRAVDSAYSTQPERPEPLWNLRGLNCNCWHRVPIRHEE</sequence>
<dbReference type="SUPFAM" id="SSF81296">
    <property type="entry name" value="E set domains"/>
    <property type="match status" value="1"/>
</dbReference>
<feature type="chain" id="PRO_5032839592" description="sulfite oxidase" evidence="14">
    <location>
        <begin position="18"/>
        <end position="785"/>
    </location>
</feature>
<dbReference type="Pfam" id="PF00173">
    <property type="entry name" value="Cyt-b5"/>
    <property type="match status" value="1"/>
</dbReference>
<dbReference type="GO" id="GO:0005758">
    <property type="term" value="C:mitochondrial intermembrane space"/>
    <property type="evidence" value="ECO:0007669"/>
    <property type="project" value="UniProtKB-SubCell"/>
</dbReference>
<keyword evidence="8" id="KW-0349">Heme</keyword>